<feature type="chain" id="PRO_5032958720" evidence="1">
    <location>
        <begin position="22"/>
        <end position="108"/>
    </location>
</feature>
<keyword evidence="1" id="KW-0732">Signal</keyword>
<comment type="caution">
    <text evidence="2">The sequence shown here is derived from an EMBL/GenBank/DDBJ whole genome shotgun (WGS) entry which is preliminary data.</text>
</comment>
<keyword evidence="3" id="KW-1185">Reference proteome</keyword>
<dbReference type="EMBL" id="CAJNOR010017908">
    <property type="protein sequence ID" value="CAF1687926.1"/>
    <property type="molecule type" value="Genomic_DNA"/>
</dbReference>
<evidence type="ECO:0000256" key="1">
    <source>
        <dbReference type="SAM" id="SignalP"/>
    </source>
</evidence>
<evidence type="ECO:0000313" key="3">
    <source>
        <dbReference type="Proteomes" id="UP000663828"/>
    </source>
</evidence>
<protein>
    <submittedName>
        <fullName evidence="2">Uncharacterized protein</fullName>
    </submittedName>
</protein>
<accession>A0A816HL59</accession>
<gene>
    <name evidence="2" type="ORF">XAT740_LOCUS62620</name>
</gene>
<dbReference type="AlphaFoldDB" id="A0A816HL59"/>
<feature type="signal peptide" evidence="1">
    <location>
        <begin position="1"/>
        <end position="21"/>
    </location>
</feature>
<name>A0A816HL59_ADIRI</name>
<feature type="non-terminal residue" evidence="2">
    <location>
        <position position="1"/>
    </location>
</feature>
<proteinExistence type="predicted"/>
<evidence type="ECO:0000313" key="2">
    <source>
        <dbReference type="EMBL" id="CAF1687926.1"/>
    </source>
</evidence>
<reference evidence="2" key="1">
    <citation type="submission" date="2021-02" db="EMBL/GenBank/DDBJ databases">
        <authorList>
            <person name="Nowell W R."/>
        </authorList>
    </citation>
    <scope>NUCLEOTIDE SEQUENCE</scope>
</reference>
<sequence length="108" mass="11943">TTMNLTYTLTTIIVLYQNCMSVTLEQNTDANGSIITAPNAGLILLYQGQYRPSNRVIFSTAMLPMTTETCYLLPIAAARKIPACNNFTSNIRHKRLVGDIISKQACQL</sequence>
<organism evidence="2 3">
    <name type="scientific">Adineta ricciae</name>
    <name type="common">Rotifer</name>
    <dbReference type="NCBI Taxonomy" id="249248"/>
    <lineage>
        <taxon>Eukaryota</taxon>
        <taxon>Metazoa</taxon>
        <taxon>Spiralia</taxon>
        <taxon>Gnathifera</taxon>
        <taxon>Rotifera</taxon>
        <taxon>Eurotatoria</taxon>
        <taxon>Bdelloidea</taxon>
        <taxon>Adinetida</taxon>
        <taxon>Adinetidae</taxon>
        <taxon>Adineta</taxon>
    </lineage>
</organism>
<dbReference type="Proteomes" id="UP000663828">
    <property type="component" value="Unassembled WGS sequence"/>
</dbReference>